<evidence type="ECO:0000256" key="7">
    <source>
        <dbReference type="ARBA" id="ARBA00022777"/>
    </source>
</evidence>
<evidence type="ECO:0000259" key="13">
    <source>
        <dbReference type="PROSITE" id="PS50885"/>
    </source>
</evidence>
<dbReference type="InterPro" id="IPR036097">
    <property type="entry name" value="HisK_dim/P_sf"/>
</dbReference>
<gene>
    <name evidence="14" type="ORF">SFMTTN_0597</name>
</gene>
<dbReference type="InterPro" id="IPR050428">
    <property type="entry name" value="TCS_sensor_his_kinase"/>
</dbReference>
<dbReference type="Pfam" id="PF02518">
    <property type="entry name" value="HATPase_c"/>
    <property type="match status" value="1"/>
</dbReference>
<proteinExistence type="predicted"/>
<keyword evidence="15" id="KW-1185">Reference proteome</keyword>
<keyword evidence="5" id="KW-0808">Transferase</keyword>
<reference evidence="14 15" key="1">
    <citation type="journal article" date="2019" name="Front. Microbiol.">
        <title>Genomes of Neutrophilic Sulfur-Oxidizing Chemolithoautotrophs Representing 9 Proteobacterial Species From 8 Genera.</title>
        <authorList>
            <person name="Watanabe T."/>
            <person name="Kojima H."/>
            <person name="Umezawa K."/>
            <person name="Hori C."/>
            <person name="Takasuka T.E."/>
            <person name="Kato Y."/>
            <person name="Fukui M."/>
        </authorList>
    </citation>
    <scope>NUCLEOTIDE SEQUENCE [LARGE SCALE GENOMIC DNA]</scope>
    <source>
        <strain evidence="14 15">TTN</strain>
    </source>
</reference>
<dbReference type="PRINTS" id="PR00344">
    <property type="entry name" value="BCTRLSENSOR"/>
</dbReference>
<dbReference type="InterPro" id="IPR005467">
    <property type="entry name" value="His_kinase_dom"/>
</dbReference>
<evidence type="ECO:0000256" key="4">
    <source>
        <dbReference type="ARBA" id="ARBA00022553"/>
    </source>
</evidence>
<keyword evidence="4" id="KW-0597">Phosphoprotein</keyword>
<evidence type="ECO:0000256" key="6">
    <source>
        <dbReference type="ARBA" id="ARBA00022692"/>
    </source>
</evidence>
<dbReference type="InterPro" id="IPR004358">
    <property type="entry name" value="Sig_transdc_His_kin-like_C"/>
</dbReference>
<evidence type="ECO:0000313" key="15">
    <source>
        <dbReference type="Proteomes" id="UP000286806"/>
    </source>
</evidence>
<keyword evidence="10 11" id="KW-0472">Membrane</keyword>
<protein>
    <recommendedName>
        <fullName evidence="3">histidine kinase</fullName>
        <ecNumber evidence="3">2.7.13.3</ecNumber>
    </recommendedName>
</protein>
<evidence type="ECO:0000256" key="2">
    <source>
        <dbReference type="ARBA" id="ARBA00004370"/>
    </source>
</evidence>
<dbReference type="PROSITE" id="PS50885">
    <property type="entry name" value="HAMP"/>
    <property type="match status" value="1"/>
</dbReference>
<feature type="transmembrane region" description="Helical" evidence="11">
    <location>
        <begin position="160"/>
        <end position="179"/>
    </location>
</feature>
<evidence type="ECO:0000256" key="10">
    <source>
        <dbReference type="ARBA" id="ARBA00023136"/>
    </source>
</evidence>
<dbReference type="PANTHER" id="PTHR45436:SF1">
    <property type="entry name" value="SENSOR PROTEIN QSEC"/>
    <property type="match status" value="1"/>
</dbReference>
<feature type="domain" description="Histidine kinase" evidence="12">
    <location>
        <begin position="240"/>
        <end position="452"/>
    </location>
</feature>
<dbReference type="SMART" id="SM00304">
    <property type="entry name" value="HAMP"/>
    <property type="match status" value="1"/>
</dbReference>
<dbReference type="CDD" id="cd00082">
    <property type="entry name" value="HisKA"/>
    <property type="match status" value="1"/>
</dbReference>
<keyword evidence="7" id="KW-0418">Kinase</keyword>
<evidence type="ECO:0000256" key="1">
    <source>
        <dbReference type="ARBA" id="ARBA00000085"/>
    </source>
</evidence>
<evidence type="ECO:0000256" key="5">
    <source>
        <dbReference type="ARBA" id="ARBA00022679"/>
    </source>
</evidence>
<evidence type="ECO:0000256" key="8">
    <source>
        <dbReference type="ARBA" id="ARBA00022989"/>
    </source>
</evidence>
<dbReference type="InterPro" id="IPR036890">
    <property type="entry name" value="HATPase_C_sf"/>
</dbReference>
<evidence type="ECO:0000259" key="12">
    <source>
        <dbReference type="PROSITE" id="PS50109"/>
    </source>
</evidence>
<keyword evidence="9" id="KW-0902">Two-component regulatory system</keyword>
<feature type="domain" description="HAMP" evidence="13">
    <location>
        <begin position="180"/>
        <end position="232"/>
    </location>
</feature>
<dbReference type="AlphaFoldDB" id="A0A401JB74"/>
<comment type="caution">
    <text evidence="14">The sequence shown here is derived from an EMBL/GenBank/DDBJ whole genome shotgun (WGS) entry which is preliminary data.</text>
</comment>
<accession>A0A401JB74</accession>
<dbReference type="Proteomes" id="UP000286806">
    <property type="component" value="Unassembled WGS sequence"/>
</dbReference>
<dbReference type="Gene3D" id="3.30.565.10">
    <property type="entry name" value="Histidine kinase-like ATPase, C-terminal domain"/>
    <property type="match status" value="1"/>
</dbReference>
<dbReference type="SUPFAM" id="SSF55874">
    <property type="entry name" value="ATPase domain of HSP90 chaperone/DNA topoisomerase II/histidine kinase"/>
    <property type="match status" value="1"/>
</dbReference>
<dbReference type="SUPFAM" id="SSF47384">
    <property type="entry name" value="Homodimeric domain of signal transducing histidine kinase"/>
    <property type="match status" value="1"/>
</dbReference>
<dbReference type="SMART" id="SM00388">
    <property type="entry name" value="HisKA"/>
    <property type="match status" value="1"/>
</dbReference>
<dbReference type="EC" id="2.7.13.3" evidence="3"/>
<name>A0A401JB74_9PROT</name>
<dbReference type="InterPro" id="IPR013727">
    <property type="entry name" value="2CSK_N"/>
</dbReference>
<dbReference type="InterPro" id="IPR003594">
    <property type="entry name" value="HATPase_dom"/>
</dbReference>
<dbReference type="Pfam" id="PF08521">
    <property type="entry name" value="2CSK_N"/>
    <property type="match status" value="1"/>
</dbReference>
<evidence type="ECO:0000256" key="9">
    <source>
        <dbReference type="ARBA" id="ARBA00023012"/>
    </source>
</evidence>
<comment type="catalytic activity">
    <reaction evidence="1">
        <text>ATP + protein L-histidine = ADP + protein N-phospho-L-histidine.</text>
        <dbReference type="EC" id="2.7.13.3"/>
    </reaction>
</comment>
<dbReference type="Pfam" id="PF00672">
    <property type="entry name" value="HAMP"/>
    <property type="match status" value="1"/>
</dbReference>
<evidence type="ECO:0000313" key="14">
    <source>
        <dbReference type="EMBL" id="GBL44796.1"/>
    </source>
</evidence>
<dbReference type="Gene3D" id="1.10.287.130">
    <property type="match status" value="1"/>
</dbReference>
<organism evidence="14 15">
    <name type="scientific">Sulfuriferula multivorans</name>
    <dbReference type="NCBI Taxonomy" id="1559896"/>
    <lineage>
        <taxon>Bacteria</taxon>
        <taxon>Pseudomonadati</taxon>
        <taxon>Pseudomonadota</taxon>
        <taxon>Betaproteobacteria</taxon>
        <taxon>Nitrosomonadales</taxon>
        <taxon>Sulfuricellaceae</taxon>
        <taxon>Sulfuriferula</taxon>
    </lineage>
</organism>
<dbReference type="GO" id="GO:0000155">
    <property type="term" value="F:phosphorelay sensor kinase activity"/>
    <property type="evidence" value="ECO:0007669"/>
    <property type="project" value="InterPro"/>
</dbReference>
<dbReference type="EMBL" id="BGOW01000003">
    <property type="protein sequence ID" value="GBL44796.1"/>
    <property type="molecule type" value="Genomic_DNA"/>
</dbReference>
<evidence type="ECO:0000256" key="11">
    <source>
        <dbReference type="SAM" id="Phobius"/>
    </source>
</evidence>
<keyword evidence="8 11" id="KW-1133">Transmembrane helix</keyword>
<dbReference type="RefSeq" id="WP_124703639.1">
    <property type="nucleotide sequence ID" value="NZ_BGOW01000003.1"/>
</dbReference>
<keyword evidence="6 11" id="KW-0812">Transmembrane</keyword>
<dbReference type="PANTHER" id="PTHR45436">
    <property type="entry name" value="SENSOR HISTIDINE KINASE YKOH"/>
    <property type="match status" value="1"/>
</dbReference>
<comment type="subcellular location">
    <subcellularLocation>
        <location evidence="2">Membrane</location>
    </subcellularLocation>
</comment>
<dbReference type="Pfam" id="PF00512">
    <property type="entry name" value="HisKA"/>
    <property type="match status" value="1"/>
</dbReference>
<dbReference type="InterPro" id="IPR003661">
    <property type="entry name" value="HisK_dim/P_dom"/>
</dbReference>
<dbReference type="CDD" id="cd00075">
    <property type="entry name" value="HATPase"/>
    <property type="match status" value="1"/>
</dbReference>
<dbReference type="OrthoDB" id="8583694at2"/>
<dbReference type="SMART" id="SM00387">
    <property type="entry name" value="HATPase_c"/>
    <property type="match status" value="1"/>
</dbReference>
<dbReference type="PROSITE" id="PS50109">
    <property type="entry name" value="HIS_KIN"/>
    <property type="match status" value="1"/>
</dbReference>
<dbReference type="InterPro" id="IPR003660">
    <property type="entry name" value="HAMP_dom"/>
</dbReference>
<evidence type="ECO:0000256" key="3">
    <source>
        <dbReference type="ARBA" id="ARBA00012438"/>
    </source>
</evidence>
<dbReference type="GO" id="GO:0005886">
    <property type="term" value="C:plasma membrane"/>
    <property type="evidence" value="ECO:0007669"/>
    <property type="project" value="TreeGrafter"/>
</dbReference>
<sequence length="457" mass="49748">MHTRSLRRLLLGWLLIPLLVLLALGSVGTFYMARNAANDAYDKELLDPMLALAQYIQVVNGKPVLNLPPGARDLLLVNAYDNIYYQLVAADGTRLAGNLYLPVPAQISDKPFFYNSAFRGRDIRIAALKMHLPNGSSAYLQVAETLNKRDHHLAGILAEMLAPAVVIALAAVLLVWFGIRRGLAPLQSLQEEIAARSHRDLRPVPEHHAPDEVRPVVASLNALLARLNDSMNGQQRFLANAAHQLRTPLSGLQTQVELALRGTMSAELRATLTHLLDATVRTAHLANQLLTLARAEPGAMSPDAMQPLDLRNVVEDAAREWVPRAMERQIDLGFDMENTSLVGEPLLIRELLANLIDNALRYTPAGGSVTVRCLQAGAAVLEVEDNGIGIPESQRDKVLERFHRVEGSPGDGCGLGLAIVQEIARVHDATLEILAPPAGRGTLIRVSFSQSSVFSST</sequence>